<dbReference type="InterPro" id="IPR000868">
    <property type="entry name" value="Isochorismatase-like_dom"/>
</dbReference>
<keyword evidence="1 3" id="KW-0378">Hydrolase</keyword>
<evidence type="ECO:0000313" key="3">
    <source>
        <dbReference type="EMBL" id="QID16279.1"/>
    </source>
</evidence>
<dbReference type="KEGG" id="azq:G3580_00745"/>
<evidence type="ECO:0000313" key="4">
    <source>
        <dbReference type="Proteomes" id="UP000501991"/>
    </source>
</evidence>
<evidence type="ECO:0000259" key="2">
    <source>
        <dbReference type="Pfam" id="PF00857"/>
    </source>
</evidence>
<dbReference type="RefSeq" id="WP_173763447.1">
    <property type="nucleotide sequence ID" value="NZ_CP048836.1"/>
</dbReference>
<proteinExistence type="predicted"/>
<dbReference type="InterPro" id="IPR050272">
    <property type="entry name" value="Isochorismatase-like_hydrls"/>
</dbReference>
<gene>
    <name evidence="3" type="ORF">G3580_00745</name>
</gene>
<protein>
    <submittedName>
        <fullName evidence="3">Cysteine hydrolase</fullName>
    </submittedName>
</protein>
<feature type="domain" description="Isochorismatase-like" evidence="2">
    <location>
        <begin position="23"/>
        <end position="193"/>
    </location>
</feature>
<accession>A0A6C1AZW6</accession>
<evidence type="ECO:0000256" key="1">
    <source>
        <dbReference type="ARBA" id="ARBA00022801"/>
    </source>
</evidence>
<dbReference type="SUPFAM" id="SSF52499">
    <property type="entry name" value="Isochorismatase-like hydrolases"/>
    <property type="match status" value="1"/>
</dbReference>
<dbReference type="CDD" id="cd01014">
    <property type="entry name" value="nicotinamidase_related"/>
    <property type="match status" value="1"/>
</dbReference>
<dbReference type="Gene3D" id="3.40.50.850">
    <property type="entry name" value="Isochorismatase-like"/>
    <property type="match status" value="1"/>
</dbReference>
<name>A0A6C1AZW6_9RHOO</name>
<dbReference type="Proteomes" id="UP000501991">
    <property type="component" value="Chromosome"/>
</dbReference>
<dbReference type="PANTHER" id="PTHR43540">
    <property type="entry name" value="PEROXYUREIDOACRYLATE/UREIDOACRYLATE AMIDOHYDROLASE-RELATED"/>
    <property type="match status" value="1"/>
</dbReference>
<dbReference type="AlphaFoldDB" id="A0A6C1AZW6"/>
<dbReference type="GO" id="GO:0016787">
    <property type="term" value="F:hydrolase activity"/>
    <property type="evidence" value="ECO:0007669"/>
    <property type="project" value="UniProtKB-KW"/>
</dbReference>
<organism evidence="3 4">
    <name type="scientific">Nitrogeniibacter mangrovi</name>
    <dbReference type="NCBI Taxonomy" id="2016596"/>
    <lineage>
        <taxon>Bacteria</taxon>
        <taxon>Pseudomonadati</taxon>
        <taxon>Pseudomonadota</taxon>
        <taxon>Betaproteobacteria</taxon>
        <taxon>Rhodocyclales</taxon>
        <taxon>Zoogloeaceae</taxon>
        <taxon>Nitrogeniibacter</taxon>
    </lineage>
</organism>
<dbReference type="EMBL" id="CP048836">
    <property type="protein sequence ID" value="QID16279.1"/>
    <property type="molecule type" value="Genomic_DNA"/>
</dbReference>
<keyword evidence="4" id="KW-1185">Reference proteome</keyword>
<sequence length="199" mass="20575">MTKPTTLRNVAGLPDTPPRLADCALVMVDCQQTYREGIMQLDGVEPALNAAAALLGRAREAGCPIFHIQHDAGPGSPYDIRARIGAIAEPVAPVTGEAVITKHLPNAFVGTDLERQIAATGRTDVIVVGFMTHMCINSTARGAFNLGLQPVVVANATATRDLPGADGHVVPAAALQQASLAALGDLFARVLPSADALAV</sequence>
<dbReference type="InterPro" id="IPR036380">
    <property type="entry name" value="Isochorismatase-like_sf"/>
</dbReference>
<reference evidence="3 4" key="1">
    <citation type="submission" date="2020-02" db="EMBL/GenBank/DDBJ databases">
        <title>Nitrogenibacter mangrovi gen. nov., sp. nov. isolated from mangrove sediment, a denitrifying betaproteobacterium.</title>
        <authorList>
            <person name="Liao H."/>
            <person name="Tian Y."/>
        </authorList>
    </citation>
    <scope>NUCLEOTIDE SEQUENCE [LARGE SCALE GENOMIC DNA]</scope>
    <source>
        <strain evidence="3 4">M9-3-2</strain>
    </source>
</reference>
<dbReference type="Pfam" id="PF00857">
    <property type="entry name" value="Isochorismatase"/>
    <property type="match status" value="1"/>
</dbReference>
<dbReference type="PANTHER" id="PTHR43540:SF15">
    <property type="entry name" value="BLR5631 PROTEIN"/>
    <property type="match status" value="1"/>
</dbReference>